<gene>
    <name evidence="1" type="ORF">JYA60_01570</name>
</gene>
<reference evidence="1" key="1">
    <citation type="submission" date="2021-01" db="EMBL/GenBank/DDBJ databases">
        <title>Genome Sequencing of Type Strains.</title>
        <authorList>
            <person name="Lemaire J.F."/>
            <person name="Inderbitzin P."/>
            <person name="Collins S.B."/>
            <person name="Wespe N."/>
            <person name="Knight-Connoni V."/>
        </authorList>
    </citation>
    <scope>NUCLEOTIDE SEQUENCE</scope>
    <source>
        <strain evidence="1">DSM 14562</strain>
    </source>
</reference>
<evidence type="ECO:0000313" key="1">
    <source>
        <dbReference type="EMBL" id="MBN3556921.1"/>
    </source>
</evidence>
<protein>
    <submittedName>
        <fullName evidence="1">Uncharacterized protein</fullName>
    </submittedName>
</protein>
<sequence length="106" mass="11273">LNRRRGSAPTISIIRVAIMPHRCLPQCRTCGLRITSSARRGTPDAYVVPSLPVFAEVQVAEPVVRTPQLAPCPPGLIQIVLPSGVRVSVDAAVDAGALTRVLSVLR</sequence>
<evidence type="ECO:0000313" key="2">
    <source>
        <dbReference type="Proteomes" id="UP000704529"/>
    </source>
</evidence>
<name>A0AA40ZYM9_9SPHN</name>
<accession>A0AA40ZYM9</accession>
<proteinExistence type="predicted"/>
<dbReference type="Proteomes" id="UP000704529">
    <property type="component" value="Unassembled WGS sequence"/>
</dbReference>
<feature type="non-terminal residue" evidence="1">
    <location>
        <position position="1"/>
    </location>
</feature>
<comment type="caution">
    <text evidence="1">The sequence shown here is derived from an EMBL/GenBank/DDBJ whole genome shotgun (WGS) entry which is preliminary data.</text>
</comment>
<dbReference type="EMBL" id="JAFHKU010000089">
    <property type="protein sequence ID" value="MBN3556921.1"/>
    <property type="molecule type" value="Genomic_DNA"/>
</dbReference>
<dbReference type="AlphaFoldDB" id="A0AA40ZYM9"/>
<organism evidence="1 2">
    <name type="scientific">Sphingomonas yabuuchiae</name>
    <dbReference type="NCBI Taxonomy" id="172044"/>
    <lineage>
        <taxon>Bacteria</taxon>
        <taxon>Pseudomonadati</taxon>
        <taxon>Pseudomonadota</taxon>
        <taxon>Alphaproteobacteria</taxon>
        <taxon>Sphingomonadales</taxon>
        <taxon>Sphingomonadaceae</taxon>
        <taxon>Sphingomonas</taxon>
    </lineage>
</organism>